<sequence>MTSCMGFSYTVAAVIMLSSTLIFFGIVYTSYVQSNENIANANQKLVKSIYDLENTHVSITGYYYNSSSSLFIVNLTNNGSQVFNMSMANVLINGTMVKFNVSGPYLFPLQAVSISFKEPAGTYSLEIVMPDGYEIFREVVS</sequence>
<keyword evidence="1" id="KW-1133">Transmembrane helix</keyword>
<evidence type="ECO:0000313" key="3">
    <source>
        <dbReference type="Proteomes" id="UP000001024"/>
    </source>
</evidence>
<dbReference type="InParanoid" id="Q9HKP1"/>
<keyword evidence="1" id="KW-0812">Transmembrane</keyword>
<dbReference type="Proteomes" id="UP000001024">
    <property type="component" value="Chromosome"/>
</dbReference>
<accession>Q9HKP1</accession>
<gene>
    <name evidence="2" type="ordered locus">Ta0556</name>
</gene>
<feature type="transmembrane region" description="Helical" evidence="1">
    <location>
        <begin position="6"/>
        <end position="28"/>
    </location>
</feature>
<keyword evidence="3" id="KW-1185">Reference proteome</keyword>
<evidence type="ECO:0000313" key="2">
    <source>
        <dbReference type="EMBL" id="CAC11696.1"/>
    </source>
</evidence>
<dbReference type="PaxDb" id="273075-Ta0556"/>
<protein>
    <submittedName>
        <fullName evidence="2">Uncharacterized protein</fullName>
    </submittedName>
</protein>
<dbReference type="HOGENOM" id="CLU_1860801_0_0_2"/>
<dbReference type="STRING" id="273075.gene:9571776"/>
<dbReference type="EMBL" id="AL445064">
    <property type="protein sequence ID" value="CAC11696.1"/>
    <property type="molecule type" value="Genomic_DNA"/>
</dbReference>
<dbReference type="KEGG" id="tac:Ta0556"/>
<dbReference type="EnsemblBacteria" id="CAC11696">
    <property type="protein sequence ID" value="CAC11696"/>
    <property type="gene ID" value="CAC11696"/>
</dbReference>
<organism evidence="2 3">
    <name type="scientific">Thermoplasma acidophilum (strain ATCC 25905 / DSM 1728 / JCM 9062 / NBRC 15155 / AMRC-C165)</name>
    <dbReference type="NCBI Taxonomy" id="273075"/>
    <lineage>
        <taxon>Archaea</taxon>
        <taxon>Methanobacteriati</taxon>
        <taxon>Thermoplasmatota</taxon>
        <taxon>Thermoplasmata</taxon>
        <taxon>Thermoplasmatales</taxon>
        <taxon>Thermoplasmataceae</taxon>
        <taxon>Thermoplasma</taxon>
    </lineage>
</organism>
<proteinExistence type="predicted"/>
<keyword evidence="1" id="KW-0472">Membrane</keyword>
<dbReference type="eggNOG" id="arCOG01824">
    <property type="taxonomic scope" value="Archaea"/>
</dbReference>
<dbReference type="AlphaFoldDB" id="Q9HKP1"/>
<reference evidence="2 3" key="1">
    <citation type="journal article" date="2000" name="Nature">
        <title>The genome sequence of the thermoacidophilic scavenger Thermoplasma acidophilum.</title>
        <authorList>
            <person name="Ruepp A."/>
            <person name="Graml W."/>
            <person name="Santos-Martinez M.L."/>
            <person name="Koretke K.K."/>
            <person name="Volker C."/>
            <person name="Mewes H.W."/>
            <person name="Frishman D."/>
            <person name="Stocker S."/>
            <person name="Lupas A.N."/>
            <person name="Baumeister W."/>
        </authorList>
    </citation>
    <scope>NUCLEOTIDE SEQUENCE [LARGE SCALE GENOMIC DNA]</scope>
    <source>
        <strain evidence="3">ATCC 25905 / DSM 1728 / JCM 9062 / NBRC 15155 / AMRC-C165</strain>
    </source>
</reference>
<evidence type="ECO:0000256" key="1">
    <source>
        <dbReference type="SAM" id="Phobius"/>
    </source>
</evidence>
<name>Q9HKP1_THEAC</name>